<reference evidence="1 2" key="1">
    <citation type="submission" date="2017-10" db="EMBL/GenBank/DDBJ databases">
        <title>Comparative genomics between pathogenic Norcardia.</title>
        <authorList>
            <person name="Zeng L."/>
        </authorList>
    </citation>
    <scope>NUCLEOTIDE SEQUENCE [LARGE SCALE GENOMIC DNA]</scope>
    <source>
        <strain evidence="1 2">NC_YFY_NT001</strain>
    </source>
</reference>
<dbReference type="GeneID" id="88362631"/>
<dbReference type="KEGG" id="ntp:CRH09_35865"/>
<dbReference type="Proteomes" id="UP000221961">
    <property type="component" value="Chromosome"/>
</dbReference>
<dbReference type="RefSeq" id="WP_098697709.1">
    <property type="nucleotide sequence ID" value="NZ_CP023778.1"/>
</dbReference>
<proteinExistence type="predicted"/>
<evidence type="ECO:0000313" key="1">
    <source>
        <dbReference type="EMBL" id="ATL70764.1"/>
    </source>
</evidence>
<sequence length="189" mass="21173">MGEIRKATAAEQREWDLEQQDPRFLAWVGRQADEVAHFLAEDVPAVGALKDPYSVDGLQLAVSVARNELYYPDYRAVLAPENAAQVERFGRFAGEVFIRNFEGEWVNSPSEGPFDIDIWPMVRCQGLLANIGVLGQVKIAVGEGHVKGEPAMPEGNMVWLYNNAKRRYLEWAEAGRPDAAEWSKKKLGI</sequence>
<organism evidence="1 2">
    <name type="scientific">Nocardia terpenica</name>
    <dbReference type="NCBI Taxonomy" id="455432"/>
    <lineage>
        <taxon>Bacteria</taxon>
        <taxon>Bacillati</taxon>
        <taxon>Actinomycetota</taxon>
        <taxon>Actinomycetes</taxon>
        <taxon>Mycobacteriales</taxon>
        <taxon>Nocardiaceae</taxon>
        <taxon>Nocardia</taxon>
    </lineage>
</organism>
<dbReference type="EMBL" id="CP023778">
    <property type="protein sequence ID" value="ATL70764.1"/>
    <property type="molecule type" value="Genomic_DNA"/>
</dbReference>
<gene>
    <name evidence="1" type="ORF">CRH09_35865</name>
</gene>
<protein>
    <submittedName>
        <fullName evidence="1">Uncharacterized protein</fullName>
    </submittedName>
</protein>
<dbReference type="AlphaFoldDB" id="A0A291RU60"/>
<accession>A0A291RU60</accession>
<evidence type="ECO:0000313" key="2">
    <source>
        <dbReference type="Proteomes" id="UP000221961"/>
    </source>
</evidence>
<name>A0A291RU60_9NOCA</name>